<dbReference type="NCBIfam" id="TIGR01843">
    <property type="entry name" value="type_I_hlyD"/>
    <property type="match status" value="1"/>
</dbReference>
<keyword evidence="5 9" id="KW-0997">Cell inner membrane</keyword>
<comment type="caution">
    <text evidence="12">The sequence shown here is derived from an EMBL/GenBank/DDBJ whole genome shotgun (WGS) entry which is preliminary data.</text>
</comment>
<dbReference type="Proteomes" id="UP001259572">
    <property type="component" value="Unassembled WGS sequence"/>
</dbReference>
<feature type="domain" description="AprE-like long alpha-helical hairpin" evidence="10">
    <location>
        <begin position="106"/>
        <end position="298"/>
    </location>
</feature>
<keyword evidence="3 9" id="KW-0813">Transport</keyword>
<evidence type="ECO:0000256" key="9">
    <source>
        <dbReference type="RuleBase" id="RU365093"/>
    </source>
</evidence>
<evidence type="ECO:0000259" key="11">
    <source>
        <dbReference type="Pfam" id="PF26002"/>
    </source>
</evidence>
<dbReference type="Pfam" id="PF26002">
    <property type="entry name" value="Beta-barrel_AprE"/>
    <property type="match status" value="1"/>
</dbReference>
<evidence type="ECO:0000256" key="8">
    <source>
        <dbReference type="ARBA" id="ARBA00023136"/>
    </source>
</evidence>
<dbReference type="Gene3D" id="2.40.50.100">
    <property type="match status" value="1"/>
</dbReference>
<evidence type="ECO:0000256" key="6">
    <source>
        <dbReference type="ARBA" id="ARBA00022692"/>
    </source>
</evidence>
<keyword evidence="7 9" id="KW-1133">Transmembrane helix</keyword>
<dbReference type="EMBL" id="JAVUPU010000008">
    <property type="protein sequence ID" value="MDT9600382.1"/>
    <property type="molecule type" value="Genomic_DNA"/>
</dbReference>
<evidence type="ECO:0000256" key="2">
    <source>
        <dbReference type="ARBA" id="ARBA00009477"/>
    </source>
</evidence>
<sequence length="457" mass="49864">MARDLIEASAREMTPFSAKPAAMDDAPTREIRAGLVVAGLFFVLFLGWAAFARLDAAAVALGRVAVSGQRQSVQHRDGGVVGAIFVKEGQKVRKGDVLVRLASAEAQAQERALASQVIGLRAQRARLRSEQLGLAAIPLPVEFATLSDEDKAEAGRAMRVQQMQLRARASLLSTQRNVLGQQGMQVGQQGQGYRRQLASINEQERLIGEELESLRTVAEKGFVSKNRIRALERARADLVGQRGRLEAAISESAASMGESRLRVVETSQGQQDRIATELRDVEYSLGDLGPKWDAARDQVARTELRAPATGTVVGLSVFTIGGVVSPGQKLMDIVPEKSALVVEARFSPDDVDDLKQGQGADVRFPGLHDRDMPPLAGRVERVSADSFADENTGEVFFTGQIVVLPDQMKILRQHRGSDFSLKPGMPVEILVPLRRRSALQYLLDPLTDTIWRSFREA</sequence>
<keyword evidence="8 9" id="KW-0472">Membrane</keyword>
<keyword evidence="4 9" id="KW-1003">Cell membrane</keyword>
<evidence type="ECO:0000313" key="13">
    <source>
        <dbReference type="Proteomes" id="UP001259572"/>
    </source>
</evidence>
<feature type="domain" description="AprE-like beta-barrel" evidence="11">
    <location>
        <begin position="340"/>
        <end position="432"/>
    </location>
</feature>
<dbReference type="Pfam" id="PF25994">
    <property type="entry name" value="HH_AprE"/>
    <property type="match status" value="1"/>
</dbReference>
<evidence type="ECO:0000256" key="4">
    <source>
        <dbReference type="ARBA" id="ARBA00022475"/>
    </source>
</evidence>
<dbReference type="InterPro" id="IPR050739">
    <property type="entry name" value="MFP"/>
</dbReference>
<dbReference type="RefSeq" id="WP_315727503.1">
    <property type="nucleotide sequence ID" value="NZ_JAVUPU010000008.1"/>
</dbReference>
<name>A0ABU3QAF4_9SPHN</name>
<dbReference type="PANTHER" id="PTHR30386">
    <property type="entry name" value="MEMBRANE FUSION SUBUNIT OF EMRAB-TOLC MULTIDRUG EFFLUX PUMP"/>
    <property type="match status" value="1"/>
</dbReference>
<evidence type="ECO:0000313" key="12">
    <source>
        <dbReference type="EMBL" id="MDT9600382.1"/>
    </source>
</evidence>
<dbReference type="InterPro" id="IPR058982">
    <property type="entry name" value="Beta-barrel_AprE"/>
</dbReference>
<comment type="subcellular location">
    <subcellularLocation>
        <location evidence="1 9">Cell inner membrane</location>
        <topology evidence="1 9">Single-pass membrane protein</topology>
    </subcellularLocation>
</comment>
<dbReference type="InterPro" id="IPR058781">
    <property type="entry name" value="HH_AprE-like"/>
</dbReference>
<dbReference type="PANTHER" id="PTHR30386:SF17">
    <property type="entry name" value="ALKALINE PROTEASE SECRETION PROTEIN APRE"/>
    <property type="match status" value="1"/>
</dbReference>
<comment type="similarity">
    <text evidence="2 9">Belongs to the membrane fusion protein (MFP) (TC 8.A.1) family.</text>
</comment>
<accession>A0ABU3QAF4</accession>
<dbReference type="PRINTS" id="PR01490">
    <property type="entry name" value="RTXTOXIND"/>
</dbReference>
<keyword evidence="6 9" id="KW-0812">Transmembrane</keyword>
<dbReference type="Gene3D" id="2.40.30.170">
    <property type="match status" value="1"/>
</dbReference>
<evidence type="ECO:0000256" key="1">
    <source>
        <dbReference type="ARBA" id="ARBA00004377"/>
    </source>
</evidence>
<gene>
    <name evidence="12" type="ORF">RQX22_15595</name>
</gene>
<reference evidence="12 13" key="1">
    <citation type="submission" date="2023-05" db="EMBL/GenBank/DDBJ databases">
        <authorList>
            <person name="Guo Y."/>
        </authorList>
    </citation>
    <scope>NUCLEOTIDE SEQUENCE [LARGE SCALE GENOMIC DNA]</scope>
    <source>
        <strain evidence="12 13">GR2756</strain>
    </source>
</reference>
<evidence type="ECO:0000256" key="3">
    <source>
        <dbReference type="ARBA" id="ARBA00022448"/>
    </source>
</evidence>
<evidence type="ECO:0000256" key="7">
    <source>
        <dbReference type="ARBA" id="ARBA00022989"/>
    </source>
</evidence>
<evidence type="ECO:0000256" key="5">
    <source>
        <dbReference type="ARBA" id="ARBA00022519"/>
    </source>
</evidence>
<proteinExistence type="inferred from homology"/>
<protein>
    <recommendedName>
        <fullName evidence="9">Membrane fusion protein (MFP) family protein</fullName>
    </recommendedName>
</protein>
<evidence type="ECO:0000259" key="10">
    <source>
        <dbReference type="Pfam" id="PF25994"/>
    </source>
</evidence>
<organism evidence="12 13">
    <name type="scientific">Sphingosinicella rhizophila</name>
    <dbReference type="NCBI Taxonomy" id="3050082"/>
    <lineage>
        <taxon>Bacteria</taxon>
        <taxon>Pseudomonadati</taxon>
        <taxon>Pseudomonadota</taxon>
        <taxon>Alphaproteobacteria</taxon>
        <taxon>Sphingomonadales</taxon>
        <taxon>Sphingosinicellaceae</taxon>
        <taxon>Sphingosinicella</taxon>
    </lineage>
</organism>
<keyword evidence="13" id="KW-1185">Reference proteome</keyword>
<feature type="transmembrane region" description="Helical" evidence="9">
    <location>
        <begin position="33"/>
        <end position="51"/>
    </location>
</feature>
<dbReference type="InterPro" id="IPR010129">
    <property type="entry name" value="T1SS_HlyD"/>
</dbReference>